<protein>
    <recommendedName>
        <fullName evidence="4">PIN domain-containing protein</fullName>
    </recommendedName>
</protein>
<accession>A0A2W1B910</accession>
<dbReference type="EMBL" id="KZ150337">
    <property type="protein sequence ID" value="PZC71321.1"/>
    <property type="molecule type" value="Genomic_DNA"/>
</dbReference>
<dbReference type="Proteomes" id="UP000249218">
    <property type="component" value="Unassembled WGS sequence"/>
</dbReference>
<feature type="compositionally biased region" description="Basic and acidic residues" evidence="1">
    <location>
        <begin position="869"/>
        <end position="878"/>
    </location>
</feature>
<keyword evidence="3" id="KW-1185">Reference proteome</keyword>
<feature type="compositionally biased region" description="Basic and acidic residues" evidence="1">
    <location>
        <begin position="510"/>
        <end position="519"/>
    </location>
</feature>
<sequence length="1019" mass="115186">MATSSLAKDLGLPVRKNNWYIVADTDILLLDYELIDNLVLSDPKCKLIIPHAVRVDIESLCIGDCHGQQRVIQARQIARKLATPPPHYTVEPPPIDKKDEIIVTTDCILNCCLHAKNQNYYVVLISNDPHLQCAKRSPLFRRELNIRAGKFKAFISPEFFMKMFRYGVMLISTLKIILPNSEELNDAELNLNDLLSDIESNANEIDLESLRTPSVSRADTDDRVKVVFTKEKSYVLDYLKKHYKEWASYKEECIEKVLNTQEVNRPDLQVVRTSGKNLNLVKIISNKAICLQNPTESDAANDKNQSKDIRLIDNRQLNESYSNLAITEPKLMELCEDNSENISKINDENNLHSKDTKEIEKNYTTPTKSVCIENTDLSNPATEIDGPKMVRNTTVIDEYEKKVQNREPLDMDLLDYSEIYEPSVAENPEFDIIEEKQINNNNHFENYNKIFTENVTENVPLDTIFQTEDNLDNIFDTNDDRKTENTVEHILPTNSGNEHSSETGNTIQNIDEKTTNKKSTDKNLSNNDCCVDNPEIGTASNDICVDNPEIGTASNDCCVENPETGTASNDCCVDNPEIGTTSFEKSDQVLAVSPNDSGIENDSTYAYSAIALCLNKVSVTKEKSYVLDYLKKHFKEWASYKEECIEKVPNTQEINRPDLQVVRTSGKNLNLVKIISNKAMCLQNPTESDAANDKNKSEVIRLIDNRQLNESYSNLAITEPKLMELCEDNSENISKINDENNLHSKDTKEIEKNYTTPTKSVCIENTDLSNPATEIDGPKMVRNTTVIDEYEKKVQNREPLDMDLLDYSEIYEPSVAENPEFDIIEEKQINNNNHFENYNKIFTENVTENLPLETIFQTEENLDNIFNTNDDRKTENNVEHTLPTKSGNEHSSETGNTVQNIDEKTTNEKTTDKNLTKNDCCVDNPEIGTTSNDICVDNPEIGTANNDCCVENPETGTANNDCCVENPEIGTTSFEKSDQVLAVSPNDSGIENDSTYAYSAIALCLNKVSGTLIELYKFM</sequence>
<name>A0A2W1B910_HELAM</name>
<organism evidence="2 3">
    <name type="scientific">Helicoverpa armigera</name>
    <name type="common">Cotton bollworm</name>
    <name type="synonym">Heliothis armigera</name>
    <dbReference type="NCBI Taxonomy" id="29058"/>
    <lineage>
        <taxon>Eukaryota</taxon>
        <taxon>Metazoa</taxon>
        <taxon>Ecdysozoa</taxon>
        <taxon>Arthropoda</taxon>
        <taxon>Hexapoda</taxon>
        <taxon>Insecta</taxon>
        <taxon>Pterygota</taxon>
        <taxon>Neoptera</taxon>
        <taxon>Endopterygota</taxon>
        <taxon>Lepidoptera</taxon>
        <taxon>Glossata</taxon>
        <taxon>Ditrysia</taxon>
        <taxon>Noctuoidea</taxon>
        <taxon>Noctuidae</taxon>
        <taxon>Heliothinae</taxon>
        <taxon>Helicoverpa</taxon>
    </lineage>
</organism>
<dbReference type="AlphaFoldDB" id="A0A2W1B910"/>
<reference evidence="2 3" key="1">
    <citation type="journal article" date="2017" name="BMC Biol.">
        <title>Genomic innovations, transcriptional plasticity and gene loss underlying the evolution and divergence of two highly polyphagous and invasive Helicoverpa pest species.</title>
        <authorList>
            <person name="Pearce S.L."/>
            <person name="Clarke D.F."/>
            <person name="East P.D."/>
            <person name="Elfekih S."/>
            <person name="Gordon K.H."/>
            <person name="Jermiin L.S."/>
            <person name="McGaughran A."/>
            <person name="Oakeshott J.G."/>
            <person name="Papanikolaou A."/>
            <person name="Perera O.P."/>
            <person name="Rane R.V."/>
            <person name="Richards S."/>
            <person name="Tay W.T."/>
            <person name="Walsh T.K."/>
            <person name="Anderson A."/>
            <person name="Anderson C.J."/>
            <person name="Asgari S."/>
            <person name="Board P.G."/>
            <person name="Bretschneider A."/>
            <person name="Campbell P.M."/>
            <person name="Chertemps T."/>
            <person name="Christeller J.T."/>
            <person name="Coppin C.W."/>
            <person name="Downes S.J."/>
            <person name="Duan G."/>
            <person name="Farnsworth C.A."/>
            <person name="Good R.T."/>
            <person name="Han L.B."/>
            <person name="Han Y.C."/>
            <person name="Hatje K."/>
            <person name="Horne I."/>
            <person name="Huang Y.P."/>
            <person name="Hughes D.S."/>
            <person name="Jacquin-Joly E."/>
            <person name="James W."/>
            <person name="Jhangiani S."/>
            <person name="Kollmar M."/>
            <person name="Kuwar S.S."/>
            <person name="Li S."/>
            <person name="Liu N.Y."/>
            <person name="Maibeche M.T."/>
            <person name="Miller J.R."/>
            <person name="Montagne N."/>
            <person name="Perry T."/>
            <person name="Qu J."/>
            <person name="Song S.V."/>
            <person name="Sutton G.G."/>
            <person name="Vogel H."/>
            <person name="Walenz B.P."/>
            <person name="Xu W."/>
            <person name="Zhang H.J."/>
            <person name="Zou Z."/>
            <person name="Batterham P."/>
            <person name="Edwards O.R."/>
            <person name="Feyereisen R."/>
            <person name="Gibbs R.A."/>
            <person name="Heckel D.G."/>
            <person name="McGrath A."/>
            <person name="Robin C."/>
            <person name="Scherer S.E."/>
            <person name="Worley K.C."/>
            <person name="Wu Y.D."/>
        </authorList>
    </citation>
    <scope>NUCLEOTIDE SEQUENCE [LARGE SCALE GENOMIC DNA]</scope>
    <source>
        <strain evidence="2">Harm_GR_Male_#8</strain>
        <tissue evidence="2">Whole organism</tissue>
    </source>
</reference>
<evidence type="ECO:0000313" key="3">
    <source>
        <dbReference type="Proteomes" id="UP000249218"/>
    </source>
</evidence>
<feature type="region of interest" description="Disordered" evidence="1">
    <location>
        <begin position="491"/>
        <end position="519"/>
    </location>
</feature>
<gene>
    <name evidence="2" type="primary">HaOG213616</name>
    <name evidence="2" type="ORF">B5X24_HaOG213616</name>
</gene>
<feature type="region of interest" description="Disordered" evidence="1">
    <location>
        <begin position="867"/>
        <end position="917"/>
    </location>
</feature>
<proteinExistence type="predicted"/>
<feature type="compositionally biased region" description="Polar residues" evidence="1">
    <location>
        <begin position="492"/>
        <end position="509"/>
    </location>
</feature>
<evidence type="ECO:0008006" key="4">
    <source>
        <dbReference type="Google" id="ProtNLM"/>
    </source>
</evidence>
<dbReference type="OrthoDB" id="8187528at2759"/>
<evidence type="ECO:0000256" key="1">
    <source>
        <dbReference type="SAM" id="MobiDB-lite"/>
    </source>
</evidence>
<evidence type="ECO:0000313" key="2">
    <source>
        <dbReference type="EMBL" id="PZC71321.1"/>
    </source>
</evidence>
<feature type="compositionally biased region" description="Basic and acidic residues" evidence="1">
    <location>
        <begin position="901"/>
        <end position="916"/>
    </location>
</feature>